<proteinExistence type="inferred from homology"/>
<dbReference type="Pfam" id="PF07681">
    <property type="entry name" value="DoxX"/>
    <property type="match status" value="1"/>
</dbReference>
<evidence type="ECO:0000256" key="6">
    <source>
        <dbReference type="ARBA" id="ARBA00023136"/>
    </source>
</evidence>
<dbReference type="GO" id="GO:0005886">
    <property type="term" value="C:plasma membrane"/>
    <property type="evidence" value="ECO:0007669"/>
    <property type="project" value="UniProtKB-SubCell"/>
</dbReference>
<evidence type="ECO:0000256" key="4">
    <source>
        <dbReference type="ARBA" id="ARBA00022692"/>
    </source>
</evidence>
<evidence type="ECO:0000256" key="1">
    <source>
        <dbReference type="ARBA" id="ARBA00004651"/>
    </source>
</evidence>
<gene>
    <name evidence="8" type="ORF">H9L17_05145</name>
</gene>
<evidence type="ECO:0000256" key="5">
    <source>
        <dbReference type="ARBA" id="ARBA00022989"/>
    </source>
</evidence>
<evidence type="ECO:0000256" key="2">
    <source>
        <dbReference type="ARBA" id="ARBA00006679"/>
    </source>
</evidence>
<organism evidence="8 9">
    <name type="scientific">Thermomonas brevis</name>
    <dbReference type="NCBI Taxonomy" id="215691"/>
    <lineage>
        <taxon>Bacteria</taxon>
        <taxon>Pseudomonadati</taxon>
        <taxon>Pseudomonadota</taxon>
        <taxon>Gammaproteobacteria</taxon>
        <taxon>Lysobacterales</taxon>
        <taxon>Lysobacteraceae</taxon>
        <taxon>Thermomonas</taxon>
    </lineage>
</organism>
<sequence length="131" mass="13813">MDRTTMDDLGRLALRVALGVLILLHGVSKLRNGLGPVEEMVAAHGLPGFVSYGVLVGEVLAPALIMTGFYARIGALLVAVNMLFAFALAHMAQLGQLNEQGGWALELQGMYLAAAVALALLGPGRYAINQR</sequence>
<name>A0A7G9QW02_9GAMM</name>
<feature type="transmembrane region" description="Helical" evidence="7">
    <location>
        <begin position="12"/>
        <end position="28"/>
    </location>
</feature>
<feature type="transmembrane region" description="Helical" evidence="7">
    <location>
        <begin position="69"/>
        <end position="89"/>
    </location>
</feature>
<dbReference type="Proteomes" id="UP000515977">
    <property type="component" value="Chromosome"/>
</dbReference>
<evidence type="ECO:0000313" key="9">
    <source>
        <dbReference type="Proteomes" id="UP000515977"/>
    </source>
</evidence>
<reference evidence="8 9" key="1">
    <citation type="submission" date="2020-08" db="EMBL/GenBank/DDBJ databases">
        <title>Genome sequence of Thermomonas brevis KACC 16975T.</title>
        <authorList>
            <person name="Hyun D.-W."/>
            <person name="Bae J.-W."/>
        </authorList>
    </citation>
    <scope>NUCLEOTIDE SEQUENCE [LARGE SCALE GENOMIC DNA]</scope>
    <source>
        <strain evidence="8 9">KACC 16975</strain>
    </source>
</reference>
<protein>
    <submittedName>
        <fullName evidence="8">DoxX family protein</fullName>
    </submittedName>
</protein>
<dbReference type="InterPro" id="IPR051907">
    <property type="entry name" value="DoxX-like_oxidoreductase"/>
</dbReference>
<dbReference type="EMBL" id="CP060711">
    <property type="protein sequence ID" value="QNN47527.1"/>
    <property type="molecule type" value="Genomic_DNA"/>
</dbReference>
<evidence type="ECO:0000313" key="8">
    <source>
        <dbReference type="EMBL" id="QNN47527.1"/>
    </source>
</evidence>
<comment type="subcellular location">
    <subcellularLocation>
        <location evidence="1">Cell membrane</location>
        <topology evidence="1">Multi-pass membrane protein</topology>
    </subcellularLocation>
</comment>
<feature type="transmembrane region" description="Helical" evidence="7">
    <location>
        <begin position="109"/>
        <end position="128"/>
    </location>
</feature>
<keyword evidence="9" id="KW-1185">Reference proteome</keyword>
<keyword evidence="3" id="KW-1003">Cell membrane</keyword>
<dbReference type="PANTHER" id="PTHR33452">
    <property type="entry name" value="OXIDOREDUCTASE CATD-RELATED"/>
    <property type="match status" value="1"/>
</dbReference>
<evidence type="ECO:0000256" key="7">
    <source>
        <dbReference type="SAM" id="Phobius"/>
    </source>
</evidence>
<keyword evidence="5 7" id="KW-1133">Transmembrane helix</keyword>
<keyword evidence="6 7" id="KW-0472">Membrane</keyword>
<comment type="similarity">
    <text evidence="2">Belongs to the DoxX family.</text>
</comment>
<dbReference type="AlphaFoldDB" id="A0A7G9QW02"/>
<dbReference type="InterPro" id="IPR032808">
    <property type="entry name" value="DoxX"/>
</dbReference>
<evidence type="ECO:0000256" key="3">
    <source>
        <dbReference type="ARBA" id="ARBA00022475"/>
    </source>
</evidence>
<dbReference type="PANTHER" id="PTHR33452:SF1">
    <property type="entry name" value="INNER MEMBRANE PROTEIN YPHA-RELATED"/>
    <property type="match status" value="1"/>
</dbReference>
<keyword evidence="4 7" id="KW-0812">Transmembrane</keyword>
<accession>A0A7G9QW02</accession>
<dbReference type="KEGG" id="tbv:H9L17_05145"/>